<dbReference type="InterPro" id="IPR003826">
    <property type="entry name" value="AdoMetDC_fam_prok"/>
</dbReference>
<dbReference type="PANTHER" id="PTHR33866">
    <property type="entry name" value="S-ADENOSYLMETHIONINE DECARBOXYLASE PROENZYME"/>
    <property type="match status" value="1"/>
</dbReference>
<dbReference type="InterPro" id="IPR042286">
    <property type="entry name" value="AdoMetDC_C"/>
</dbReference>
<evidence type="ECO:0000256" key="8">
    <source>
        <dbReference type="ARBA" id="ARBA00023239"/>
    </source>
</evidence>
<dbReference type="Gene3D" id="3.30.360.110">
    <property type="entry name" value="S-adenosylmethionine decarboxylase domain"/>
    <property type="match status" value="1"/>
</dbReference>
<keyword evidence="7" id="KW-0865">Zymogen</keyword>
<keyword evidence="14" id="KW-1185">Reference proteome</keyword>
<dbReference type="InterPro" id="IPR042284">
    <property type="entry name" value="AdoMetDC_N"/>
</dbReference>
<keyword evidence="10" id="KW-0670">Pyruvate</keyword>
<proteinExistence type="predicted"/>
<dbReference type="Pfam" id="PF02675">
    <property type="entry name" value="AdoMet_dc"/>
    <property type="match status" value="1"/>
</dbReference>
<evidence type="ECO:0000256" key="1">
    <source>
        <dbReference type="ARBA" id="ARBA00001928"/>
    </source>
</evidence>
<gene>
    <name evidence="11" type="primary">speH</name>
    <name evidence="11" type="ORF">RTCCBAU85039_5364</name>
    <name evidence="12" type="ORF">SAMN05216228_10308</name>
</gene>
<keyword evidence="6" id="KW-0620">Polyamine biosynthesis</keyword>
<keyword evidence="5" id="KW-0745">Spermidine biosynthesis</keyword>
<evidence type="ECO:0000256" key="9">
    <source>
        <dbReference type="ARBA" id="ARBA00023270"/>
    </source>
</evidence>
<evidence type="ECO:0000256" key="7">
    <source>
        <dbReference type="ARBA" id="ARBA00023145"/>
    </source>
</evidence>
<evidence type="ECO:0000313" key="14">
    <source>
        <dbReference type="Proteomes" id="UP000198939"/>
    </source>
</evidence>
<dbReference type="GO" id="GO:0005829">
    <property type="term" value="C:cytosol"/>
    <property type="evidence" value="ECO:0007669"/>
    <property type="project" value="TreeGrafter"/>
</dbReference>
<dbReference type="NCBIfam" id="TIGR03330">
    <property type="entry name" value="SAM_DCase_Bsu"/>
    <property type="match status" value="1"/>
</dbReference>
<evidence type="ECO:0000256" key="4">
    <source>
        <dbReference type="ARBA" id="ARBA00022813"/>
    </source>
</evidence>
<dbReference type="RefSeq" id="WP_177309894.1">
    <property type="nucleotide sequence ID" value="NZ_FNXB01000039.1"/>
</dbReference>
<dbReference type="Gene3D" id="3.30.160.750">
    <property type="match status" value="1"/>
</dbReference>
<dbReference type="InterPro" id="IPR016067">
    <property type="entry name" value="S-AdoMet_deCO2ase_core"/>
</dbReference>
<evidence type="ECO:0000313" key="11">
    <source>
        <dbReference type="EMBL" id="SEI16006.1"/>
    </source>
</evidence>
<dbReference type="EMBL" id="FNXB01000039">
    <property type="protein sequence ID" value="SEI16006.1"/>
    <property type="molecule type" value="Genomic_DNA"/>
</dbReference>
<evidence type="ECO:0000256" key="3">
    <source>
        <dbReference type="ARBA" id="ARBA00022793"/>
    </source>
</evidence>
<keyword evidence="3" id="KW-0210">Decarboxylase</keyword>
<evidence type="ECO:0000256" key="2">
    <source>
        <dbReference type="ARBA" id="ARBA00022691"/>
    </source>
</evidence>
<evidence type="ECO:0000256" key="5">
    <source>
        <dbReference type="ARBA" id="ARBA00023066"/>
    </source>
</evidence>
<reference evidence="11" key="2">
    <citation type="submission" date="2016-10" db="EMBL/GenBank/DDBJ databases">
        <authorList>
            <person name="de Groot N.N."/>
        </authorList>
    </citation>
    <scope>NUCLEOTIDE SEQUENCE [LARGE SCALE GENOMIC DNA]</scope>
    <source>
        <strain evidence="11">CCBAU85039</strain>
    </source>
</reference>
<dbReference type="GO" id="GO:0004014">
    <property type="term" value="F:adenosylmethionine decarboxylase activity"/>
    <property type="evidence" value="ECO:0007669"/>
    <property type="project" value="UniProtKB-EC"/>
</dbReference>
<dbReference type="STRING" id="501024.RTCCBAU85039_5364"/>
<evidence type="ECO:0000313" key="12">
    <source>
        <dbReference type="EMBL" id="SEO93285.1"/>
    </source>
</evidence>
<dbReference type="PANTHER" id="PTHR33866:SF2">
    <property type="entry name" value="S-ADENOSYLMETHIONINE DECARBOXYLASE PROENZYME"/>
    <property type="match status" value="1"/>
</dbReference>
<comment type="cofactor">
    <cofactor evidence="1">
        <name>pyruvate</name>
        <dbReference type="ChEBI" id="CHEBI:15361"/>
    </cofactor>
</comment>
<dbReference type="GO" id="GO:0008295">
    <property type="term" value="P:spermidine biosynthetic process"/>
    <property type="evidence" value="ECO:0007669"/>
    <property type="project" value="UniProtKB-KW"/>
</dbReference>
<dbReference type="Proteomes" id="UP000183063">
    <property type="component" value="Unassembled WGS sequence"/>
</dbReference>
<keyword evidence="2" id="KW-0949">S-adenosyl-L-methionine</keyword>
<dbReference type="AlphaFoldDB" id="A0A1H8TQZ2"/>
<dbReference type="Proteomes" id="UP000198939">
    <property type="component" value="Unassembled WGS sequence"/>
</dbReference>
<accession>A0A1H8TQZ2</accession>
<dbReference type="SUPFAM" id="SSF56276">
    <property type="entry name" value="S-adenosylmethionine decarboxylase"/>
    <property type="match status" value="1"/>
</dbReference>
<reference evidence="12 14" key="1">
    <citation type="submission" date="2016-10" db="EMBL/GenBank/DDBJ databases">
        <authorList>
            <person name="Varghese N."/>
            <person name="Submissions S."/>
        </authorList>
    </citation>
    <scope>NUCLEOTIDE SEQUENCE [LARGE SCALE GENOMIC DNA]</scope>
    <source>
        <strain evidence="12 14">CGMCC 1.7071</strain>
    </source>
</reference>
<dbReference type="InterPro" id="IPR017716">
    <property type="entry name" value="S-AdoMet_deCOase_pro-enz"/>
</dbReference>
<organism evidence="11 13">
    <name type="scientific">Rhizobium tibeticum</name>
    <dbReference type="NCBI Taxonomy" id="501024"/>
    <lineage>
        <taxon>Bacteria</taxon>
        <taxon>Pseudomonadati</taxon>
        <taxon>Pseudomonadota</taxon>
        <taxon>Alphaproteobacteria</taxon>
        <taxon>Hyphomicrobiales</taxon>
        <taxon>Rhizobiaceae</taxon>
        <taxon>Rhizobium/Agrobacterium group</taxon>
        <taxon>Rhizobium</taxon>
    </lineage>
</organism>
<keyword evidence="9" id="KW-0704">Schiff base</keyword>
<keyword evidence="8 11" id="KW-0456">Lyase</keyword>
<dbReference type="EC" id="4.1.1.50" evidence="11"/>
<evidence type="ECO:0000313" key="13">
    <source>
        <dbReference type="Proteomes" id="UP000183063"/>
    </source>
</evidence>
<name>A0A1H8TQZ2_9HYPH</name>
<reference evidence="13" key="3">
    <citation type="submission" date="2016-10" db="EMBL/GenBank/DDBJ databases">
        <authorList>
            <person name="Wibberg D."/>
        </authorList>
    </citation>
    <scope>NUCLEOTIDE SEQUENCE [LARGE SCALE GENOMIC DNA]</scope>
</reference>
<keyword evidence="4" id="KW-0068">Autocatalytic cleavage</keyword>
<sequence length="204" mass="22428">MRTNNTLIPTGDDLAELLLTLDEAERTHRTRRVKGKQMNSMSRPYSGLFQSNPTDFSTHYDVAGTFIPPLPVADSGMSEHVVGGLPGRHLIAEFYDASTLEDIGRIESGFRDAIIQSRATLLHLHFHRFGSGGGITGAAILAESHMTVHTWPEKSFCAIDIFMCGVCDPRSCLPAMVRVFSPRRIEIVQMMRGLCVCDGAECSS</sequence>
<dbReference type="EMBL" id="FOCV01000030">
    <property type="protein sequence ID" value="SEO93285.1"/>
    <property type="molecule type" value="Genomic_DNA"/>
</dbReference>
<evidence type="ECO:0000256" key="10">
    <source>
        <dbReference type="ARBA" id="ARBA00023317"/>
    </source>
</evidence>
<evidence type="ECO:0000256" key="6">
    <source>
        <dbReference type="ARBA" id="ARBA00023115"/>
    </source>
</evidence>
<protein>
    <submittedName>
        <fullName evidence="11">S-adenosylmethionine decarboxylase proenzyme</fullName>
        <ecNumber evidence="11">4.1.1.50</ecNumber>
    </submittedName>
</protein>